<gene>
    <name evidence="9" type="ORF">E4021_05300</name>
</gene>
<dbReference type="EC" id="3.2.1.51" evidence="2"/>
<dbReference type="Gene3D" id="3.20.20.80">
    <property type="entry name" value="Glycosidases"/>
    <property type="match status" value="1"/>
</dbReference>
<dbReference type="SUPFAM" id="SSF51445">
    <property type="entry name" value="(Trans)glycosidases"/>
    <property type="match status" value="1"/>
</dbReference>
<dbReference type="GO" id="GO:0016139">
    <property type="term" value="P:glycoside catabolic process"/>
    <property type="evidence" value="ECO:0007669"/>
    <property type="project" value="TreeGrafter"/>
</dbReference>
<dbReference type="InterPro" id="IPR057739">
    <property type="entry name" value="Glyco_hydro_29_N"/>
</dbReference>
<dbReference type="Pfam" id="PF01120">
    <property type="entry name" value="Alpha_L_fucos"/>
    <property type="match status" value="1"/>
</dbReference>
<feature type="domain" description="F5/8 type C" evidence="7">
    <location>
        <begin position="367"/>
        <end position="447"/>
    </location>
</feature>
<evidence type="ECO:0000313" key="10">
    <source>
        <dbReference type="Proteomes" id="UP000308528"/>
    </source>
</evidence>
<comment type="similarity">
    <text evidence="1">Belongs to the glycosyl hydrolase 29 family.</text>
</comment>
<keyword evidence="3 6" id="KW-0732">Signal</keyword>
<accession>A0A4S4NPY3</accession>
<dbReference type="InterPro" id="IPR000933">
    <property type="entry name" value="Glyco_hydro_29"/>
</dbReference>
<dbReference type="GO" id="GO:0006004">
    <property type="term" value="P:fucose metabolic process"/>
    <property type="evidence" value="ECO:0007669"/>
    <property type="project" value="TreeGrafter"/>
</dbReference>
<reference evidence="9 10" key="1">
    <citation type="submission" date="2019-04" db="EMBL/GenBank/DDBJ databases">
        <title>Lewinella litorea sp. nov., isolated from a marine sand.</title>
        <authorList>
            <person name="Yoon J.-H."/>
        </authorList>
    </citation>
    <scope>NUCLEOTIDE SEQUENCE [LARGE SCALE GENOMIC DNA]</scope>
    <source>
        <strain evidence="9 10">HSMS-39</strain>
    </source>
</reference>
<evidence type="ECO:0000256" key="5">
    <source>
        <dbReference type="ARBA" id="ARBA00023295"/>
    </source>
</evidence>
<evidence type="ECO:0000256" key="1">
    <source>
        <dbReference type="ARBA" id="ARBA00007951"/>
    </source>
</evidence>
<evidence type="ECO:0000256" key="3">
    <source>
        <dbReference type="ARBA" id="ARBA00022729"/>
    </source>
</evidence>
<dbReference type="SUPFAM" id="SSF49785">
    <property type="entry name" value="Galactose-binding domain-like"/>
    <property type="match status" value="1"/>
</dbReference>
<organism evidence="9 10">
    <name type="scientific">Neolewinella litorea</name>
    <dbReference type="NCBI Taxonomy" id="2562452"/>
    <lineage>
        <taxon>Bacteria</taxon>
        <taxon>Pseudomonadati</taxon>
        <taxon>Bacteroidota</taxon>
        <taxon>Saprospiria</taxon>
        <taxon>Saprospirales</taxon>
        <taxon>Lewinellaceae</taxon>
        <taxon>Neolewinella</taxon>
    </lineage>
</organism>
<proteinExistence type="inferred from homology"/>
<dbReference type="EMBL" id="SRSF01000001">
    <property type="protein sequence ID" value="THH42002.1"/>
    <property type="molecule type" value="Genomic_DNA"/>
</dbReference>
<dbReference type="InterPro" id="IPR017853">
    <property type="entry name" value="GH"/>
</dbReference>
<dbReference type="FunFam" id="3.20.20.80:FF:000052">
    <property type="entry name" value="Putative alpha-L-fucosidase 1"/>
    <property type="match status" value="1"/>
</dbReference>
<dbReference type="InterPro" id="IPR000421">
    <property type="entry name" value="FA58C"/>
</dbReference>
<feature type="domain" description="Glycoside hydrolase family 29 N-terminal" evidence="8">
    <location>
        <begin position="43"/>
        <end position="350"/>
    </location>
</feature>
<sequence>MSLLRPPVPPACLALLLSLGTCAPPPPEPPAPFGPVPTEAQLEWHEMEINAFIHFTTNTFTNKEWGYGDESPDIFNPTDLDVDQWITTLKETGFRGVILTGKHHDGFTLWPSAYTDHSVEQSPWENGEGDIVGLVEDACRRHGLKFGVYLSPWDRNRADYGDSTYITYYRNQLTEIFERYGPIFEMWFDGANGGDGHYGGADEKRSIDGQHYYDWPTTIQMVRELQPDPKTIIFSDAGPDIRWVGNERGYAGEPNWNTIDPDTLYAGKAGITELLNHGTPGADTWMPAEVDVSIRPGWFYHAEEDSLVKTPDQLFEIYLTSVGRGSVLLLNVPPDRRGRIHETDVAALRDWRARIDSTFATDLTDGATASGELYRGQHDDYSPSRVLDNDSDTFWATDDGETTGTLTLTLAEPREVNYVLLQENIRLGQRIARFRVLAKTDGGLREIGSAQTVGYKRILPVEPVVTDKLVIEVTEALAPPTLSRVSLY</sequence>
<feature type="chain" id="PRO_5020585968" description="alpha-L-fucosidase" evidence="6">
    <location>
        <begin position="24"/>
        <end position="488"/>
    </location>
</feature>
<dbReference type="Pfam" id="PF00754">
    <property type="entry name" value="F5_F8_type_C"/>
    <property type="match status" value="1"/>
</dbReference>
<dbReference type="Gene3D" id="2.60.120.260">
    <property type="entry name" value="Galactose-binding domain-like"/>
    <property type="match status" value="1"/>
</dbReference>
<feature type="signal peptide" evidence="6">
    <location>
        <begin position="1"/>
        <end position="23"/>
    </location>
</feature>
<dbReference type="InterPro" id="IPR008979">
    <property type="entry name" value="Galactose-bd-like_sf"/>
</dbReference>
<dbReference type="PANTHER" id="PTHR10030">
    <property type="entry name" value="ALPHA-L-FUCOSIDASE"/>
    <property type="match status" value="1"/>
</dbReference>
<dbReference type="GO" id="GO:0004560">
    <property type="term" value="F:alpha-L-fucosidase activity"/>
    <property type="evidence" value="ECO:0007669"/>
    <property type="project" value="InterPro"/>
</dbReference>
<dbReference type="GO" id="GO:0005764">
    <property type="term" value="C:lysosome"/>
    <property type="evidence" value="ECO:0007669"/>
    <property type="project" value="TreeGrafter"/>
</dbReference>
<evidence type="ECO:0000259" key="7">
    <source>
        <dbReference type="Pfam" id="PF00754"/>
    </source>
</evidence>
<keyword evidence="5" id="KW-0326">Glycosidase</keyword>
<evidence type="ECO:0000256" key="6">
    <source>
        <dbReference type="SAM" id="SignalP"/>
    </source>
</evidence>
<evidence type="ECO:0000256" key="4">
    <source>
        <dbReference type="ARBA" id="ARBA00022801"/>
    </source>
</evidence>
<dbReference type="RefSeq" id="WP_136457041.1">
    <property type="nucleotide sequence ID" value="NZ_SRSF01000001.1"/>
</dbReference>
<dbReference type="OrthoDB" id="1095333at2"/>
<dbReference type="PANTHER" id="PTHR10030:SF37">
    <property type="entry name" value="ALPHA-L-FUCOSIDASE-RELATED"/>
    <property type="match status" value="1"/>
</dbReference>
<dbReference type="AlphaFoldDB" id="A0A4S4NPY3"/>
<keyword evidence="10" id="KW-1185">Reference proteome</keyword>
<comment type="caution">
    <text evidence="9">The sequence shown here is derived from an EMBL/GenBank/DDBJ whole genome shotgun (WGS) entry which is preliminary data.</text>
</comment>
<protein>
    <recommendedName>
        <fullName evidence="2">alpha-L-fucosidase</fullName>
        <ecNumber evidence="2">3.2.1.51</ecNumber>
    </recommendedName>
</protein>
<dbReference type="SMART" id="SM00812">
    <property type="entry name" value="Alpha_L_fucos"/>
    <property type="match status" value="1"/>
</dbReference>
<evidence type="ECO:0000256" key="2">
    <source>
        <dbReference type="ARBA" id="ARBA00012662"/>
    </source>
</evidence>
<evidence type="ECO:0000313" key="9">
    <source>
        <dbReference type="EMBL" id="THH42002.1"/>
    </source>
</evidence>
<dbReference type="Proteomes" id="UP000308528">
    <property type="component" value="Unassembled WGS sequence"/>
</dbReference>
<keyword evidence="4 9" id="KW-0378">Hydrolase</keyword>
<name>A0A4S4NPY3_9BACT</name>
<evidence type="ECO:0000259" key="8">
    <source>
        <dbReference type="Pfam" id="PF01120"/>
    </source>
</evidence>